<dbReference type="STRING" id="1353158.SAMN04488587_1769"/>
<dbReference type="Proteomes" id="UP000243338">
    <property type="component" value="Unassembled WGS sequence"/>
</dbReference>
<dbReference type="OrthoDB" id="139573at2157"/>
<accession>A0A1I0ASA9</accession>
<sequence length="54" mass="6218">MKDKCEKQQMDRSLFDQKCVTCGTWMVSTEKKVNDVTTITYSCPECGLTYTVDK</sequence>
<keyword evidence="2" id="KW-1185">Reference proteome</keyword>
<organism evidence="1 2">
    <name type="scientific">Methanococcoides vulcani</name>
    <dbReference type="NCBI Taxonomy" id="1353158"/>
    <lineage>
        <taxon>Archaea</taxon>
        <taxon>Methanobacteriati</taxon>
        <taxon>Methanobacteriota</taxon>
        <taxon>Stenosarchaea group</taxon>
        <taxon>Methanomicrobia</taxon>
        <taxon>Methanosarcinales</taxon>
        <taxon>Methanosarcinaceae</taxon>
        <taxon>Methanococcoides</taxon>
    </lineage>
</organism>
<dbReference type="EMBL" id="FOHQ01000005">
    <property type="protein sequence ID" value="SES96809.1"/>
    <property type="molecule type" value="Genomic_DNA"/>
</dbReference>
<proteinExistence type="predicted"/>
<gene>
    <name evidence="1" type="ORF">SAMN04488587_1769</name>
</gene>
<evidence type="ECO:0000313" key="1">
    <source>
        <dbReference type="EMBL" id="SES96809.1"/>
    </source>
</evidence>
<dbReference type="RefSeq" id="WP_167879318.1">
    <property type="nucleotide sequence ID" value="NZ_CAAGSJ010000006.1"/>
</dbReference>
<evidence type="ECO:0000313" key="2">
    <source>
        <dbReference type="Proteomes" id="UP000243338"/>
    </source>
</evidence>
<protein>
    <submittedName>
        <fullName evidence="1">Uncharacterized protein</fullName>
    </submittedName>
</protein>
<name>A0A1I0ASA9_9EURY</name>
<reference evidence="2" key="1">
    <citation type="submission" date="2016-10" db="EMBL/GenBank/DDBJ databases">
        <authorList>
            <person name="Varghese N."/>
            <person name="Submissions S."/>
        </authorList>
    </citation>
    <scope>NUCLEOTIDE SEQUENCE [LARGE SCALE GENOMIC DNA]</scope>
    <source>
        <strain evidence="2">SLH 33</strain>
    </source>
</reference>
<dbReference type="AlphaFoldDB" id="A0A1I0ASA9"/>